<organism evidence="3 4">
    <name type="scientific">Stephania japonica</name>
    <dbReference type="NCBI Taxonomy" id="461633"/>
    <lineage>
        <taxon>Eukaryota</taxon>
        <taxon>Viridiplantae</taxon>
        <taxon>Streptophyta</taxon>
        <taxon>Embryophyta</taxon>
        <taxon>Tracheophyta</taxon>
        <taxon>Spermatophyta</taxon>
        <taxon>Magnoliopsida</taxon>
        <taxon>Ranunculales</taxon>
        <taxon>Menispermaceae</taxon>
        <taxon>Menispermoideae</taxon>
        <taxon>Cissampelideae</taxon>
        <taxon>Stephania</taxon>
    </lineage>
</organism>
<feature type="chain" id="PRO_5042914134" evidence="2">
    <location>
        <begin position="20"/>
        <end position="165"/>
    </location>
</feature>
<keyword evidence="2" id="KW-0732">Signal</keyword>
<feature type="compositionally biased region" description="Polar residues" evidence="1">
    <location>
        <begin position="156"/>
        <end position="165"/>
    </location>
</feature>
<gene>
    <name evidence="3" type="ORF">Sjap_008663</name>
</gene>
<dbReference type="Proteomes" id="UP001417504">
    <property type="component" value="Unassembled WGS sequence"/>
</dbReference>
<evidence type="ECO:0000313" key="4">
    <source>
        <dbReference type="Proteomes" id="UP001417504"/>
    </source>
</evidence>
<feature type="region of interest" description="Disordered" evidence="1">
    <location>
        <begin position="139"/>
        <end position="165"/>
    </location>
</feature>
<proteinExistence type="predicted"/>
<reference evidence="3 4" key="1">
    <citation type="submission" date="2024-01" db="EMBL/GenBank/DDBJ databases">
        <title>Genome assemblies of Stephania.</title>
        <authorList>
            <person name="Yang L."/>
        </authorList>
    </citation>
    <scope>NUCLEOTIDE SEQUENCE [LARGE SCALE GENOMIC DNA]</scope>
    <source>
        <strain evidence="3">QJT</strain>
        <tissue evidence="3">Leaf</tissue>
    </source>
</reference>
<comment type="caution">
    <text evidence="3">The sequence shown here is derived from an EMBL/GenBank/DDBJ whole genome shotgun (WGS) entry which is preliminary data.</text>
</comment>
<protein>
    <submittedName>
        <fullName evidence="3">Uncharacterized protein</fullName>
    </submittedName>
</protein>
<evidence type="ECO:0000256" key="2">
    <source>
        <dbReference type="SAM" id="SignalP"/>
    </source>
</evidence>
<evidence type="ECO:0000256" key="1">
    <source>
        <dbReference type="SAM" id="MobiDB-lite"/>
    </source>
</evidence>
<feature type="compositionally biased region" description="Polar residues" evidence="1">
    <location>
        <begin position="44"/>
        <end position="55"/>
    </location>
</feature>
<keyword evidence="4" id="KW-1185">Reference proteome</keyword>
<dbReference type="AlphaFoldDB" id="A0AAP0PCK1"/>
<accession>A0AAP0PCK1</accession>
<feature type="compositionally biased region" description="Basic and acidic residues" evidence="1">
    <location>
        <begin position="72"/>
        <end position="94"/>
    </location>
</feature>
<feature type="region of interest" description="Disordered" evidence="1">
    <location>
        <begin position="72"/>
        <end position="97"/>
    </location>
</feature>
<dbReference type="EMBL" id="JBBNAE010000003">
    <property type="protein sequence ID" value="KAK9138069.1"/>
    <property type="molecule type" value="Genomic_DNA"/>
</dbReference>
<feature type="region of interest" description="Disordered" evidence="1">
    <location>
        <begin position="44"/>
        <end position="63"/>
    </location>
</feature>
<sequence>MQLHGLSLAHLVVVSPTDSSSVADAVARYVRPDHTCNTSVVFSDQQMQSESTPSNVIGKGGDSPVVVAATDKKEGRHQGHPEQAEKKGRVEHHSFPLLFPPSPPSICPAPPVALCPWFETRDRTVPGLKAGIERSLDLSRDQIGPYEPVNGPGQLTLDQSTVQGS</sequence>
<feature type="signal peptide" evidence="2">
    <location>
        <begin position="1"/>
        <end position="19"/>
    </location>
</feature>
<evidence type="ECO:0000313" key="3">
    <source>
        <dbReference type="EMBL" id="KAK9138069.1"/>
    </source>
</evidence>
<name>A0AAP0PCK1_9MAGN</name>